<dbReference type="PANTHER" id="PTHR43236:SF1">
    <property type="entry name" value="BLL7220 PROTEIN"/>
    <property type="match status" value="1"/>
</dbReference>
<dbReference type="InterPro" id="IPR052345">
    <property type="entry name" value="Rad_response_metalloprotease"/>
</dbReference>
<dbReference type="Gene3D" id="1.10.260.40">
    <property type="entry name" value="lambda repressor-like DNA-binding domains"/>
    <property type="match status" value="1"/>
</dbReference>
<dbReference type="AlphaFoldDB" id="A0A4R6REQ9"/>
<dbReference type="InterPro" id="IPR010982">
    <property type="entry name" value="Lambda_DNA-bd_dom_sf"/>
</dbReference>
<evidence type="ECO:0000259" key="2">
    <source>
        <dbReference type="PROSITE" id="PS50943"/>
    </source>
</evidence>
<name>A0A4R6REQ9_9HYPH</name>
<dbReference type="InterPro" id="IPR001387">
    <property type="entry name" value="Cro/C1-type_HTH"/>
</dbReference>
<reference evidence="3 4" key="1">
    <citation type="submission" date="2019-03" db="EMBL/GenBank/DDBJ databases">
        <title>Genomic Encyclopedia of Type Strains, Phase IV (KMG-IV): sequencing the most valuable type-strain genomes for metagenomic binning, comparative biology and taxonomic classification.</title>
        <authorList>
            <person name="Goeker M."/>
        </authorList>
    </citation>
    <scope>NUCLEOTIDE SEQUENCE [LARGE SCALE GENOMIC DNA]</scope>
    <source>
        <strain evidence="3 4">DSM 102969</strain>
    </source>
</reference>
<dbReference type="Proteomes" id="UP000294547">
    <property type="component" value="Unassembled WGS sequence"/>
</dbReference>
<feature type="domain" description="HTH cro/C1-type" evidence="2">
    <location>
        <begin position="10"/>
        <end position="65"/>
    </location>
</feature>
<evidence type="ECO:0000256" key="1">
    <source>
        <dbReference type="ARBA" id="ARBA00007227"/>
    </source>
</evidence>
<keyword evidence="4" id="KW-1185">Reference proteome</keyword>
<gene>
    <name evidence="3" type="ORF">EDD54_2852</name>
</gene>
<protein>
    <submittedName>
        <fullName evidence="3">Uncharacterized protein DUF955</fullName>
    </submittedName>
</protein>
<comment type="caution">
    <text evidence="3">The sequence shown here is derived from an EMBL/GenBank/DDBJ whole genome shotgun (WGS) entry which is preliminary data.</text>
</comment>
<dbReference type="GO" id="GO:0003677">
    <property type="term" value="F:DNA binding"/>
    <property type="evidence" value="ECO:0007669"/>
    <property type="project" value="InterPro"/>
</dbReference>
<dbReference type="CDD" id="cd00093">
    <property type="entry name" value="HTH_XRE"/>
    <property type="match status" value="1"/>
</dbReference>
<dbReference type="PANTHER" id="PTHR43236">
    <property type="entry name" value="ANTITOXIN HIGA1"/>
    <property type="match status" value="1"/>
</dbReference>
<evidence type="ECO:0000313" key="4">
    <source>
        <dbReference type="Proteomes" id="UP000294547"/>
    </source>
</evidence>
<accession>A0A4R6REQ9</accession>
<evidence type="ECO:0000313" key="3">
    <source>
        <dbReference type="EMBL" id="TDP84247.1"/>
    </source>
</evidence>
<sequence length="377" mass="41528">MAQVLIGQRLKALREERHLTQDDLAQMFGFNDRQTVSSIEKGDRKLSAVELLTAVRALNVELDYFTDPFRLVSGEGRFNWRQSGVLSPRLDAYETIAGRLIAAYRVLRDDVGEKPALMRATLTLSKNPRFEDAEAAGERFAAEYDLGEAPALRLAEAMESRLSVLVLMVDPNDDGISGAACRLTDLDVVLINRNEVPGRRHFDLAHELFHVLTWEAMPPDRTEDTSETAKRSRVEQLADCFAGGLLMPRRIVEAAADWKAIGADALPATLNGTAERLGVTSVALKWRLVSLGLLSKATAELVPGDALRNNGRIGGLFAEDAQREFPPLFSRRFVEIVARAIDEGRVSTRKVASLLGVAVDDLDPLFAQHGVPAPYEI</sequence>
<proteinExistence type="inferred from homology"/>
<dbReference type="EMBL" id="SNXY01000008">
    <property type="protein sequence ID" value="TDP84247.1"/>
    <property type="molecule type" value="Genomic_DNA"/>
</dbReference>
<organism evidence="3 4">
    <name type="scientific">Oharaeibacter diazotrophicus</name>
    <dbReference type="NCBI Taxonomy" id="1920512"/>
    <lineage>
        <taxon>Bacteria</taxon>
        <taxon>Pseudomonadati</taxon>
        <taxon>Pseudomonadota</taxon>
        <taxon>Alphaproteobacteria</taxon>
        <taxon>Hyphomicrobiales</taxon>
        <taxon>Pleomorphomonadaceae</taxon>
        <taxon>Oharaeibacter</taxon>
    </lineage>
</organism>
<comment type="similarity">
    <text evidence="1">Belongs to the short-chain fatty acyl-CoA assimilation regulator (ScfR) family.</text>
</comment>
<dbReference type="SMART" id="SM00530">
    <property type="entry name" value="HTH_XRE"/>
    <property type="match status" value="1"/>
</dbReference>
<dbReference type="Pfam" id="PF06114">
    <property type="entry name" value="Peptidase_M78"/>
    <property type="match status" value="1"/>
</dbReference>
<dbReference type="Gene3D" id="1.10.10.2910">
    <property type="match status" value="1"/>
</dbReference>
<dbReference type="Pfam" id="PF01381">
    <property type="entry name" value="HTH_3"/>
    <property type="match status" value="1"/>
</dbReference>
<dbReference type="SUPFAM" id="SSF47413">
    <property type="entry name" value="lambda repressor-like DNA-binding domains"/>
    <property type="match status" value="1"/>
</dbReference>
<dbReference type="InterPro" id="IPR010359">
    <property type="entry name" value="IrrE_HExxH"/>
</dbReference>
<dbReference type="RefSeq" id="WP_165644300.1">
    <property type="nucleotide sequence ID" value="NZ_BSPM01000002.1"/>
</dbReference>
<dbReference type="PROSITE" id="PS50943">
    <property type="entry name" value="HTH_CROC1"/>
    <property type="match status" value="1"/>
</dbReference>